<proteinExistence type="predicted"/>
<dbReference type="EMBL" id="LWDX02069199">
    <property type="protein sequence ID" value="OEL14713.1"/>
    <property type="molecule type" value="Genomic_DNA"/>
</dbReference>
<evidence type="ECO:0000313" key="1">
    <source>
        <dbReference type="EMBL" id="OEL14713.1"/>
    </source>
</evidence>
<organism evidence="1 2">
    <name type="scientific">Dichanthelium oligosanthes</name>
    <dbReference type="NCBI Taxonomy" id="888268"/>
    <lineage>
        <taxon>Eukaryota</taxon>
        <taxon>Viridiplantae</taxon>
        <taxon>Streptophyta</taxon>
        <taxon>Embryophyta</taxon>
        <taxon>Tracheophyta</taxon>
        <taxon>Spermatophyta</taxon>
        <taxon>Magnoliopsida</taxon>
        <taxon>Liliopsida</taxon>
        <taxon>Poales</taxon>
        <taxon>Poaceae</taxon>
        <taxon>PACMAD clade</taxon>
        <taxon>Panicoideae</taxon>
        <taxon>Panicodae</taxon>
        <taxon>Paniceae</taxon>
        <taxon>Dichantheliinae</taxon>
        <taxon>Dichanthelium</taxon>
    </lineage>
</organism>
<sequence>LMKDHMDAVHFIVIRQGNNVQLCLLSYF</sequence>
<comment type="caution">
    <text evidence="1">The sequence shown here is derived from an EMBL/GenBank/DDBJ whole genome shotgun (WGS) entry which is preliminary data.</text>
</comment>
<accession>A0A1E5UPB6</accession>
<dbReference type="AlphaFoldDB" id="A0A1E5UPB6"/>
<evidence type="ECO:0000313" key="2">
    <source>
        <dbReference type="Proteomes" id="UP000095767"/>
    </source>
</evidence>
<dbReference type="Proteomes" id="UP000095767">
    <property type="component" value="Unassembled WGS sequence"/>
</dbReference>
<feature type="non-terminal residue" evidence="1">
    <location>
        <position position="1"/>
    </location>
</feature>
<keyword evidence="2" id="KW-1185">Reference proteome</keyword>
<reference evidence="1 2" key="1">
    <citation type="submission" date="2016-09" db="EMBL/GenBank/DDBJ databases">
        <title>The draft genome of Dichanthelium oligosanthes: A C3 panicoid grass species.</title>
        <authorList>
            <person name="Studer A.J."/>
            <person name="Schnable J.C."/>
            <person name="Brutnell T.P."/>
        </authorList>
    </citation>
    <scope>NUCLEOTIDE SEQUENCE [LARGE SCALE GENOMIC DNA]</scope>
    <source>
        <strain evidence="2">cv. Kellogg 1175</strain>
        <tissue evidence="1">Leaf</tissue>
    </source>
</reference>
<protein>
    <submittedName>
        <fullName evidence="1">Uncharacterized protein</fullName>
    </submittedName>
</protein>
<gene>
    <name evidence="1" type="ORF">BAE44_0024271</name>
</gene>
<name>A0A1E5UPB6_9POAL</name>